<dbReference type="PROSITE" id="PS00122">
    <property type="entry name" value="CARBOXYLESTERASE_B_1"/>
    <property type="match status" value="1"/>
</dbReference>
<proteinExistence type="inferred from homology"/>
<dbReference type="SUPFAM" id="SSF53474">
    <property type="entry name" value="alpha/beta-Hydrolases"/>
    <property type="match status" value="1"/>
</dbReference>
<evidence type="ECO:0000313" key="5">
    <source>
        <dbReference type="EMBL" id="KAJ3561324.1"/>
    </source>
</evidence>
<dbReference type="InterPro" id="IPR002018">
    <property type="entry name" value="CarbesteraseB"/>
</dbReference>
<organism evidence="5 6">
    <name type="scientific">Leucocoprinus birnbaumii</name>
    <dbReference type="NCBI Taxonomy" id="56174"/>
    <lineage>
        <taxon>Eukaryota</taxon>
        <taxon>Fungi</taxon>
        <taxon>Dikarya</taxon>
        <taxon>Basidiomycota</taxon>
        <taxon>Agaricomycotina</taxon>
        <taxon>Agaricomycetes</taxon>
        <taxon>Agaricomycetidae</taxon>
        <taxon>Agaricales</taxon>
        <taxon>Agaricineae</taxon>
        <taxon>Agaricaceae</taxon>
        <taxon>Leucocoprinus</taxon>
    </lineage>
</organism>
<evidence type="ECO:0000256" key="1">
    <source>
        <dbReference type="ARBA" id="ARBA00005964"/>
    </source>
</evidence>
<reference evidence="5" key="1">
    <citation type="submission" date="2022-07" db="EMBL/GenBank/DDBJ databases">
        <title>Genome Sequence of Leucocoprinus birnbaumii.</title>
        <authorList>
            <person name="Buettner E."/>
        </authorList>
    </citation>
    <scope>NUCLEOTIDE SEQUENCE</scope>
    <source>
        <strain evidence="5">VT141</strain>
    </source>
</reference>
<sequence length="556" mass="61031">MFVGNFLSLATTLATRLADHQRPLVFDEVISQVPHGNIVDLGYARYLGNQTVSWPNTVAYLGVPYAEPPLGDLRFRAPVPLNTARVAEESQGKVLDATFYPEACIQGAMGSTDAGGAGSEDCLKVNIYAPAGAQEGAKLPVLVYIHEGAYVWGNPASWPYEHWVEQSPNVIIVSTYYRLDGFGFLSTPEFSTGELGDLNAGFLDQIEALRWVQKYISKFGGDPEKVTINGISAGAASTELHLVANTGEADLFRGVIAQSVYRTPVPMPEQQQKLFDAFTDKAGCGSGDLATKMACMRAASVSTLAIAQDYVSRALTGYRAFHPVVDEKVIPDYPTRLIQKGLFRKVPLIVGATTNEMDTDGLSLPAHARRYFPSLSDENIKRLQEAYPRSEFPSEDAWRQTICTSYSFSCARSTMASEWDKAGVNTWTYRYNQPDPALGEGVLHSAELNKMFRGVHIGLNGTYTFSKQTPSEVAFSQELIAYWLSFARTLDPNTHKLDRAPVWPAYSVDKRDRIVLQEAPVGSDVGAVSGSYLEIESETDAQRCSLMASMVDEMQN</sequence>
<dbReference type="EC" id="3.1.1.-" evidence="3"/>
<evidence type="ECO:0000313" key="6">
    <source>
        <dbReference type="Proteomes" id="UP001213000"/>
    </source>
</evidence>
<dbReference type="EMBL" id="JANIEX010001021">
    <property type="protein sequence ID" value="KAJ3561324.1"/>
    <property type="molecule type" value="Genomic_DNA"/>
</dbReference>
<evidence type="ECO:0000256" key="3">
    <source>
        <dbReference type="RuleBase" id="RU361235"/>
    </source>
</evidence>
<dbReference type="Proteomes" id="UP001213000">
    <property type="component" value="Unassembled WGS sequence"/>
</dbReference>
<dbReference type="InterPro" id="IPR019826">
    <property type="entry name" value="Carboxylesterase_B_AS"/>
</dbReference>
<dbReference type="PANTHER" id="PTHR11559">
    <property type="entry name" value="CARBOXYLESTERASE"/>
    <property type="match status" value="1"/>
</dbReference>
<feature type="domain" description="Carboxylesterase type B" evidence="4">
    <location>
        <begin position="43"/>
        <end position="511"/>
    </location>
</feature>
<comment type="caution">
    <text evidence="5">The sequence shown here is derived from an EMBL/GenBank/DDBJ whole genome shotgun (WGS) entry which is preliminary data.</text>
</comment>
<accession>A0AAD5VKN7</accession>
<keyword evidence="6" id="KW-1185">Reference proteome</keyword>
<keyword evidence="2 3" id="KW-0378">Hydrolase</keyword>
<evidence type="ECO:0000256" key="2">
    <source>
        <dbReference type="ARBA" id="ARBA00022801"/>
    </source>
</evidence>
<dbReference type="InterPro" id="IPR050309">
    <property type="entry name" value="Type-B_Carboxylest/Lipase"/>
</dbReference>
<dbReference type="AlphaFoldDB" id="A0AAD5VKN7"/>
<dbReference type="GO" id="GO:0016787">
    <property type="term" value="F:hydrolase activity"/>
    <property type="evidence" value="ECO:0007669"/>
    <property type="project" value="UniProtKB-KW"/>
</dbReference>
<dbReference type="InterPro" id="IPR029058">
    <property type="entry name" value="AB_hydrolase_fold"/>
</dbReference>
<evidence type="ECO:0000259" key="4">
    <source>
        <dbReference type="Pfam" id="PF00135"/>
    </source>
</evidence>
<dbReference type="Gene3D" id="3.40.50.1820">
    <property type="entry name" value="alpha/beta hydrolase"/>
    <property type="match status" value="1"/>
</dbReference>
<dbReference type="Pfam" id="PF00135">
    <property type="entry name" value="COesterase"/>
    <property type="match status" value="1"/>
</dbReference>
<gene>
    <name evidence="5" type="ORF">NP233_g10263</name>
</gene>
<name>A0AAD5VKN7_9AGAR</name>
<protein>
    <recommendedName>
        <fullName evidence="3">Carboxylic ester hydrolase</fullName>
        <ecNumber evidence="3">3.1.1.-</ecNumber>
    </recommendedName>
</protein>
<comment type="similarity">
    <text evidence="1 3">Belongs to the type-B carboxylesterase/lipase family.</text>
</comment>